<dbReference type="InterPro" id="IPR016181">
    <property type="entry name" value="Acyl_CoA_acyltransferase"/>
</dbReference>
<keyword evidence="5" id="KW-1185">Reference proteome</keyword>
<dbReference type="CDD" id="cd04301">
    <property type="entry name" value="NAT_SF"/>
    <property type="match status" value="1"/>
</dbReference>
<dbReference type="Pfam" id="PF00583">
    <property type="entry name" value="Acetyltransf_1"/>
    <property type="match status" value="1"/>
</dbReference>
<keyword evidence="1 4" id="KW-0808">Transferase</keyword>
<dbReference type="Gene3D" id="3.40.630.30">
    <property type="match status" value="1"/>
</dbReference>
<dbReference type="GO" id="GO:0016747">
    <property type="term" value="F:acyltransferase activity, transferring groups other than amino-acyl groups"/>
    <property type="evidence" value="ECO:0007669"/>
    <property type="project" value="InterPro"/>
</dbReference>
<dbReference type="RefSeq" id="WP_114408272.1">
    <property type="nucleotide sequence ID" value="NZ_QOWE01000020.1"/>
</dbReference>
<comment type="caution">
    <text evidence="4">The sequence shown here is derived from an EMBL/GenBank/DDBJ whole genome shotgun (WGS) entry which is preliminary data.</text>
</comment>
<dbReference type="InterPro" id="IPR050832">
    <property type="entry name" value="Bact_Acetyltransf"/>
</dbReference>
<accession>A0A368JL36</accession>
<sequence>MTVRPATLNDIPALLHLVRRVVPLMQATGNFQWDDQYPNAAVFEKDIALNQLWVAELDGKPVGVAAITTDQEPEYAKVGWDLSETAIVVHRLAVDPDVRGRGIAALLLAQADEVARQRGIDILRIDTNTQNEATQRLFPKVGYQFAGEIGLGFRPGLRFYCYEKRLNLS</sequence>
<dbReference type="Proteomes" id="UP000253383">
    <property type="component" value="Unassembled WGS sequence"/>
</dbReference>
<feature type="domain" description="N-acetyltransferase" evidence="3">
    <location>
        <begin position="1"/>
        <end position="169"/>
    </location>
</feature>
<dbReference type="PANTHER" id="PTHR43877">
    <property type="entry name" value="AMINOALKYLPHOSPHONATE N-ACETYLTRANSFERASE-RELATED-RELATED"/>
    <property type="match status" value="1"/>
</dbReference>
<keyword evidence="2" id="KW-0012">Acyltransferase</keyword>
<evidence type="ECO:0000313" key="5">
    <source>
        <dbReference type="Proteomes" id="UP000253383"/>
    </source>
</evidence>
<dbReference type="PROSITE" id="PS51186">
    <property type="entry name" value="GNAT"/>
    <property type="match status" value="1"/>
</dbReference>
<reference evidence="4 5" key="1">
    <citation type="submission" date="2018-07" db="EMBL/GenBank/DDBJ databases">
        <title>Genome analysis of Larkinella rosea.</title>
        <authorList>
            <person name="Zhou Z."/>
            <person name="Wang G."/>
        </authorList>
    </citation>
    <scope>NUCLEOTIDE SEQUENCE [LARGE SCALE GENOMIC DNA]</scope>
    <source>
        <strain evidence="5">zzj9</strain>
    </source>
</reference>
<dbReference type="AlphaFoldDB" id="A0A368JL36"/>
<name>A0A368JL36_9BACT</name>
<evidence type="ECO:0000256" key="1">
    <source>
        <dbReference type="ARBA" id="ARBA00022679"/>
    </source>
</evidence>
<evidence type="ECO:0000259" key="3">
    <source>
        <dbReference type="PROSITE" id="PS51186"/>
    </source>
</evidence>
<gene>
    <name evidence="4" type="ORF">DUE52_22300</name>
</gene>
<dbReference type="OrthoDB" id="9796381at2"/>
<dbReference type="SUPFAM" id="SSF55729">
    <property type="entry name" value="Acyl-CoA N-acyltransferases (Nat)"/>
    <property type="match status" value="1"/>
</dbReference>
<evidence type="ECO:0000256" key="2">
    <source>
        <dbReference type="ARBA" id="ARBA00023315"/>
    </source>
</evidence>
<dbReference type="PANTHER" id="PTHR43877:SF2">
    <property type="entry name" value="AMINOALKYLPHOSPHONATE N-ACETYLTRANSFERASE-RELATED"/>
    <property type="match status" value="1"/>
</dbReference>
<protein>
    <submittedName>
        <fullName evidence="4">GNAT family N-acetyltransferase</fullName>
    </submittedName>
</protein>
<organism evidence="4 5">
    <name type="scientific">Larkinella punicea</name>
    <dbReference type="NCBI Taxonomy" id="2315727"/>
    <lineage>
        <taxon>Bacteria</taxon>
        <taxon>Pseudomonadati</taxon>
        <taxon>Bacteroidota</taxon>
        <taxon>Cytophagia</taxon>
        <taxon>Cytophagales</taxon>
        <taxon>Spirosomataceae</taxon>
        <taxon>Larkinella</taxon>
    </lineage>
</organism>
<evidence type="ECO:0000313" key="4">
    <source>
        <dbReference type="EMBL" id="RCR67273.1"/>
    </source>
</evidence>
<dbReference type="EMBL" id="QOWE01000020">
    <property type="protein sequence ID" value="RCR67273.1"/>
    <property type="molecule type" value="Genomic_DNA"/>
</dbReference>
<proteinExistence type="predicted"/>
<dbReference type="InterPro" id="IPR000182">
    <property type="entry name" value="GNAT_dom"/>
</dbReference>